<dbReference type="AlphaFoldDB" id="D8LBX8"/>
<dbReference type="EMBL" id="FN647683">
    <property type="protein sequence ID" value="CBN79161.1"/>
    <property type="molecule type" value="Genomic_DNA"/>
</dbReference>
<dbReference type="OrthoDB" id="10467299at2759"/>
<protein>
    <submittedName>
        <fullName evidence="2">Uncharacterized protein</fullName>
    </submittedName>
</protein>
<name>D8LBX8_ECTSI</name>
<dbReference type="EMBL" id="FN649733">
    <property type="protein sequence ID" value="CBN79161.1"/>
    <property type="molecule type" value="Genomic_DNA"/>
</dbReference>
<evidence type="ECO:0000313" key="2">
    <source>
        <dbReference type="EMBL" id="CBN79161.1"/>
    </source>
</evidence>
<evidence type="ECO:0000256" key="1">
    <source>
        <dbReference type="SAM" id="MobiDB-lite"/>
    </source>
</evidence>
<sequence>MGYYPKDKEPTFIFPVNDLEVSIAPRGRPFQPPPLARGSATTFLATAYDEFTRDWVNLSIGRLSQKSVPCVKYRSEEPPQYPADDHQVPDKEKFTVGTDDPEEQPGSKEVRVLHYYRPQYKGPRSTYRKTPDLKLQLLLLDRPAHFMWMEIAAQALTFKVGALEPVFCSLTLYRIVSRLGKKGAEMDLSRSGRVSETFW</sequence>
<feature type="compositionally biased region" description="Basic and acidic residues" evidence="1">
    <location>
        <begin position="75"/>
        <end position="94"/>
    </location>
</feature>
<dbReference type="InParanoid" id="D8LBX8"/>
<keyword evidence="3" id="KW-1185">Reference proteome</keyword>
<gene>
    <name evidence="2" type="ORF">Esi_0010_0049</name>
</gene>
<feature type="region of interest" description="Disordered" evidence="1">
    <location>
        <begin position="75"/>
        <end position="106"/>
    </location>
</feature>
<reference evidence="2 3" key="1">
    <citation type="journal article" date="2010" name="Nature">
        <title>The Ectocarpus genome and the independent evolution of multicellularity in brown algae.</title>
        <authorList>
            <person name="Cock J.M."/>
            <person name="Sterck L."/>
            <person name="Rouze P."/>
            <person name="Scornet D."/>
            <person name="Allen A.E."/>
            <person name="Amoutzias G."/>
            <person name="Anthouard V."/>
            <person name="Artiguenave F."/>
            <person name="Aury J.M."/>
            <person name="Badger J.H."/>
            <person name="Beszteri B."/>
            <person name="Billiau K."/>
            <person name="Bonnet E."/>
            <person name="Bothwell J.H."/>
            <person name="Bowler C."/>
            <person name="Boyen C."/>
            <person name="Brownlee C."/>
            <person name="Carrano C.J."/>
            <person name="Charrier B."/>
            <person name="Cho G.Y."/>
            <person name="Coelho S.M."/>
            <person name="Collen J."/>
            <person name="Corre E."/>
            <person name="Da Silva C."/>
            <person name="Delage L."/>
            <person name="Delaroque N."/>
            <person name="Dittami S.M."/>
            <person name="Doulbeau S."/>
            <person name="Elias M."/>
            <person name="Farnham G."/>
            <person name="Gachon C.M."/>
            <person name="Gschloessl B."/>
            <person name="Heesch S."/>
            <person name="Jabbari K."/>
            <person name="Jubin C."/>
            <person name="Kawai H."/>
            <person name="Kimura K."/>
            <person name="Kloareg B."/>
            <person name="Kupper F.C."/>
            <person name="Lang D."/>
            <person name="Le Bail A."/>
            <person name="Leblanc C."/>
            <person name="Lerouge P."/>
            <person name="Lohr M."/>
            <person name="Lopez P.J."/>
            <person name="Martens C."/>
            <person name="Maumus F."/>
            <person name="Michel G."/>
            <person name="Miranda-Saavedra D."/>
            <person name="Morales J."/>
            <person name="Moreau H."/>
            <person name="Motomura T."/>
            <person name="Nagasato C."/>
            <person name="Napoli C.A."/>
            <person name="Nelson D.R."/>
            <person name="Nyvall-Collen P."/>
            <person name="Peters A.F."/>
            <person name="Pommier C."/>
            <person name="Potin P."/>
            <person name="Poulain J."/>
            <person name="Quesneville H."/>
            <person name="Read B."/>
            <person name="Rensing S.A."/>
            <person name="Ritter A."/>
            <person name="Rousvoal S."/>
            <person name="Samanta M."/>
            <person name="Samson G."/>
            <person name="Schroeder D.C."/>
            <person name="Segurens B."/>
            <person name="Strittmatter M."/>
            <person name="Tonon T."/>
            <person name="Tregear J.W."/>
            <person name="Valentin K."/>
            <person name="von Dassow P."/>
            <person name="Yamagishi T."/>
            <person name="Van de Peer Y."/>
            <person name="Wincker P."/>
        </authorList>
    </citation>
    <scope>NUCLEOTIDE SEQUENCE [LARGE SCALE GENOMIC DNA]</scope>
    <source>
        <strain evidence="3">Ec32 / CCAP1310/4</strain>
    </source>
</reference>
<proteinExistence type="predicted"/>
<organism evidence="2 3">
    <name type="scientific">Ectocarpus siliculosus</name>
    <name type="common">Brown alga</name>
    <name type="synonym">Conferva siliculosa</name>
    <dbReference type="NCBI Taxonomy" id="2880"/>
    <lineage>
        <taxon>Eukaryota</taxon>
        <taxon>Sar</taxon>
        <taxon>Stramenopiles</taxon>
        <taxon>Ochrophyta</taxon>
        <taxon>PX clade</taxon>
        <taxon>Phaeophyceae</taxon>
        <taxon>Ectocarpales</taxon>
        <taxon>Ectocarpaceae</taxon>
        <taxon>Ectocarpus</taxon>
    </lineage>
</organism>
<accession>D8LBX8</accession>
<dbReference type="Proteomes" id="UP000002630">
    <property type="component" value="Linkage Group LG08"/>
</dbReference>
<evidence type="ECO:0000313" key="3">
    <source>
        <dbReference type="Proteomes" id="UP000002630"/>
    </source>
</evidence>